<keyword evidence="1" id="KW-0812">Transmembrane</keyword>
<accession>X0Y2D6</accession>
<evidence type="ECO:0000313" key="2">
    <source>
        <dbReference type="EMBL" id="GAG49989.1"/>
    </source>
</evidence>
<feature type="non-terminal residue" evidence="2">
    <location>
        <position position="183"/>
    </location>
</feature>
<feature type="transmembrane region" description="Helical" evidence="1">
    <location>
        <begin position="43"/>
        <end position="63"/>
    </location>
</feature>
<dbReference type="AlphaFoldDB" id="X0Y2D6"/>
<proteinExistence type="predicted"/>
<sequence length="183" mass="19661">MGIEELSDMIRSPELVNAGEQMQSEPPSAGPQLNRGGRLRALGWPNMAMMLLFAAGLGCVYLLSLRSGPAKASAEQRKVELQVDSAMLQLTSSNLGKVGRRGGAAALVRTFYYQAQHRQIPLGALEGNPFVYTEPQAGLADGVRSTAEESSGLQRETQQRNLSQAMAAAKQLTLQSVLMNSRS</sequence>
<keyword evidence="1" id="KW-1133">Transmembrane helix</keyword>
<protein>
    <submittedName>
        <fullName evidence="2">Uncharacterized protein</fullName>
    </submittedName>
</protein>
<gene>
    <name evidence="2" type="ORF">S01H1_75523</name>
</gene>
<name>X0Y2D6_9ZZZZ</name>
<reference evidence="2" key="1">
    <citation type="journal article" date="2014" name="Front. Microbiol.">
        <title>High frequency of phylogenetically diverse reductive dehalogenase-homologous genes in deep subseafloor sedimentary metagenomes.</title>
        <authorList>
            <person name="Kawai M."/>
            <person name="Futagami T."/>
            <person name="Toyoda A."/>
            <person name="Takaki Y."/>
            <person name="Nishi S."/>
            <person name="Hori S."/>
            <person name="Arai W."/>
            <person name="Tsubouchi T."/>
            <person name="Morono Y."/>
            <person name="Uchiyama I."/>
            <person name="Ito T."/>
            <person name="Fujiyama A."/>
            <person name="Inagaki F."/>
            <person name="Takami H."/>
        </authorList>
    </citation>
    <scope>NUCLEOTIDE SEQUENCE</scope>
    <source>
        <strain evidence="2">Expedition CK06-06</strain>
    </source>
</reference>
<organism evidence="2">
    <name type="scientific">marine sediment metagenome</name>
    <dbReference type="NCBI Taxonomy" id="412755"/>
    <lineage>
        <taxon>unclassified sequences</taxon>
        <taxon>metagenomes</taxon>
        <taxon>ecological metagenomes</taxon>
    </lineage>
</organism>
<evidence type="ECO:0000256" key="1">
    <source>
        <dbReference type="SAM" id="Phobius"/>
    </source>
</evidence>
<dbReference type="EMBL" id="BARS01050615">
    <property type="protein sequence ID" value="GAG49989.1"/>
    <property type="molecule type" value="Genomic_DNA"/>
</dbReference>
<keyword evidence="1" id="KW-0472">Membrane</keyword>
<comment type="caution">
    <text evidence="2">The sequence shown here is derived from an EMBL/GenBank/DDBJ whole genome shotgun (WGS) entry which is preliminary data.</text>
</comment>